<sequence>MLIVGLSLIVDPWAVAAVLSDMLPVSLVINESWGYLETEEDAADDLEWPEGAGWSLGRRYGMRWQTAYALVHHFVRVRKDERRWREAVRGRVTGGDSVGNVDVPMA</sequence>
<feature type="signal peptide" evidence="1">
    <location>
        <begin position="1"/>
        <end position="17"/>
    </location>
</feature>
<keyword evidence="3" id="KW-1185">Reference proteome</keyword>
<comment type="caution">
    <text evidence="2">The sequence shown here is derived from an EMBL/GenBank/DDBJ whole genome shotgun (WGS) entry which is preliminary data.</text>
</comment>
<dbReference type="Proteomes" id="UP000184267">
    <property type="component" value="Unassembled WGS sequence"/>
</dbReference>
<accession>A0A1M2VEN1</accession>
<dbReference type="EMBL" id="MNAD01001362">
    <property type="protein sequence ID" value="OJT06030.1"/>
    <property type="molecule type" value="Genomic_DNA"/>
</dbReference>
<proteinExistence type="predicted"/>
<evidence type="ECO:0000313" key="2">
    <source>
        <dbReference type="EMBL" id="OJT06030.1"/>
    </source>
</evidence>
<feature type="chain" id="PRO_5012724958" evidence="1">
    <location>
        <begin position="18"/>
        <end position="106"/>
    </location>
</feature>
<organism evidence="2 3">
    <name type="scientific">Trametes pubescens</name>
    <name type="common">White-rot fungus</name>
    <dbReference type="NCBI Taxonomy" id="154538"/>
    <lineage>
        <taxon>Eukaryota</taxon>
        <taxon>Fungi</taxon>
        <taxon>Dikarya</taxon>
        <taxon>Basidiomycota</taxon>
        <taxon>Agaricomycotina</taxon>
        <taxon>Agaricomycetes</taxon>
        <taxon>Polyporales</taxon>
        <taxon>Polyporaceae</taxon>
        <taxon>Trametes</taxon>
    </lineage>
</organism>
<protein>
    <submittedName>
        <fullName evidence="2">Uncharacterized protein</fullName>
    </submittedName>
</protein>
<dbReference type="AlphaFoldDB" id="A0A1M2VEN1"/>
<evidence type="ECO:0000313" key="3">
    <source>
        <dbReference type="Proteomes" id="UP000184267"/>
    </source>
</evidence>
<gene>
    <name evidence="2" type="ORF">TRAPUB_3118</name>
</gene>
<keyword evidence="1" id="KW-0732">Signal</keyword>
<name>A0A1M2VEN1_TRAPU</name>
<evidence type="ECO:0000256" key="1">
    <source>
        <dbReference type="SAM" id="SignalP"/>
    </source>
</evidence>
<reference evidence="2 3" key="1">
    <citation type="submission" date="2016-10" db="EMBL/GenBank/DDBJ databases">
        <title>Genome sequence of the basidiomycete white-rot fungus Trametes pubescens.</title>
        <authorList>
            <person name="Makela M.R."/>
            <person name="Granchi Z."/>
            <person name="Peng M."/>
            <person name="De Vries R.P."/>
            <person name="Grigoriev I."/>
            <person name="Riley R."/>
            <person name="Hilden K."/>
        </authorList>
    </citation>
    <scope>NUCLEOTIDE SEQUENCE [LARGE SCALE GENOMIC DNA]</scope>
    <source>
        <strain evidence="2 3">FBCC735</strain>
    </source>
</reference>